<accession>A0A9Q0HAP7</accession>
<dbReference type="Proteomes" id="UP001141806">
    <property type="component" value="Unassembled WGS sequence"/>
</dbReference>
<reference evidence="1" key="1">
    <citation type="journal article" date="2023" name="Plant J.">
        <title>The genome of the king protea, Protea cynaroides.</title>
        <authorList>
            <person name="Chang J."/>
            <person name="Duong T.A."/>
            <person name="Schoeman C."/>
            <person name="Ma X."/>
            <person name="Roodt D."/>
            <person name="Barker N."/>
            <person name="Li Z."/>
            <person name="Van de Peer Y."/>
            <person name="Mizrachi E."/>
        </authorList>
    </citation>
    <scope>NUCLEOTIDE SEQUENCE</scope>
    <source>
        <tissue evidence="1">Young leaves</tissue>
    </source>
</reference>
<comment type="caution">
    <text evidence="1">The sequence shown here is derived from an EMBL/GenBank/DDBJ whole genome shotgun (WGS) entry which is preliminary data.</text>
</comment>
<gene>
    <name evidence="1" type="ORF">NE237_022309</name>
</gene>
<evidence type="ECO:0000313" key="1">
    <source>
        <dbReference type="EMBL" id="KAJ4962370.1"/>
    </source>
</evidence>
<organism evidence="1 2">
    <name type="scientific">Protea cynaroides</name>
    <dbReference type="NCBI Taxonomy" id="273540"/>
    <lineage>
        <taxon>Eukaryota</taxon>
        <taxon>Viridiplantae</taxon>
        <taxon>Streptophyta</taxon>
        <taxon>Embryophyta</taxon>
        <taxon>Tracheophyta</taxon>
        <taxon>Spermatophyta</taxon>
        <taxon>Magnoliopsida</taxon>
        <taxon>Proteales</taxon>
        <taxon>Proteaceae</taxon>
        <taxon>Protea</taxon>
    </lineage>
</organism>
<name>A0A9Q0HAP7_9MAGN</name>
<dbReference type="AlphaFoldDB" id="A0A9Q0HAP7"/>
<dbReference type="EMBL" id="JAMYWD010000008">
    <property type="protein sequence ID" value="KAJ4962370.1"/>
    <property type="molecule type" value="Genomic_DNA"/>
</dbReference>
<proteinExistence type="predicted"/>
<evidence type="ECO:0000313" key="2">
    <source>
        <dbReference type="Proteomes" id="UP001141806"/>
    </source>
</evidence>
<sequence>MPKVNIMATLSSVGDKEVVPEPLSGMLLLRDGFSFGTMDIFLVVRIPNIDDRNTVSLSAKVSRVSRLVRVDDGLAIRSQKEDVVEGLQRSEARMLLQHSLEQKGRELQVLKKSTYAMQSGRASEAIGVSDLISTEVRDDCEAVGRALSDHHVLDSHRKLSDTGIDLNMIGIGHQSRSGMSAVHVVAPAVESGLQVDNSVGGSVMLCKNGSVDLGCFLGFPTIESVAASQKNTSIDQYAAQLAAPIASKDDHVGFGHYILNKLAMQGLGNRRYKKKRRWTATKIGKSTVDHTDRVMNSVGSLNLEE</sequence>
<keyword evidence="2" id="KW-1185">Reference proteome</keyword>
<protein>
    <submittedName>
        <fullName evidence="1">Uncharacterized protein</fullName>
    </submittedName>
</protein>